<evidence type="ECO:0000313" key="2">
    <source>
        <dbReference type="EMBL" id="KAF6034833.1"/>
    </source>
</evidence>
<evidence type="ECO:0008006" key="4">
    <source>
        <dbReference type="Google" id="ProtNLM"/>
    </source>
</evidence>
<reference evidence="2" key="1">
    <citation type="submission" date="2020-06" db="EMBL/GenBank/DDBJ databases">
        <title>Draft genome of Bugula neritina, a colonial animal packing powerful symbionts and potential medicines.</title>
        <authorList>
            <person name="Rayko M."/>
        </authorList>
    </citation>
    <scope>NUCLEOTIDE SEQUENCE [LARGE SCALE GENOMIC DNA]</scope>
    <source>
        <strain evidence="2">Kwan_BN1</strain>
    </source>
</reference>
<organism evidence="2 3">
    <name type="scientific">Bugula neritina</name>
    <name type="common">Brown bryozoan</name>
    <name type="synonym">Sertularia neritina</name>
    <dbReference type="NCBI Taxonomy" id="10212"/>
    <lineage>
        <taxon>Eukaryota</taxon>
        <taxon>Metazoa</taxon>
        <taxon>Spiralia</taxon>
        <taxon>Lophotrochozoa</taxon>
        <taxon>Bryozoa</taxon>
        <taxon>Gymnolaemata</taxon>
        <taxon>Cheilostomatida</taxon>
        <taxon>Flustrina</taxon>
        <taxon>Buguloidea</taxon>
        <taxon>Bugulidae</taxon>
        <taxon>Bugula</taxon>
    </lineage>
</organism>
<comment type="caution">
    <text evidence="2">The sequence shown here is derived from an EMBL/GenBank/DDBJ whole genome shotgun (WGS) entry which is preliminary data.</text>
</comment>
<evidence type="ECO:0000256" key="1">
    <source>
        <dbReference type="SAM" id="SignalP"/>
    </source>
</evidence>
<keyword evidence="3" id="KW-1185">Reference proteome</keyword>
<feature type="signal peptide" evidence="1">
    <location>
        <begin position="1"/>
        <end position="27"/>
    </location>
</feature>
<dbReference type="AlphaFoldDB" id="A0A7J7K9B5"/>
<proteinExistence type="predicted"/>
<dbReference type="Proteomes" id="UP000593567">
    <property type="component" value="Unassembled WGS sequence"/>
</dbReference>
<accession>A0A7J7K9B5</accession>
<evidence type="ECO:0000313" key="3">
    <source>
        <dbReference type="Proteomes" id="UP000593567"/>
    </source>
</evidence>
<feature type="chain" id="PRO_5029563890" description="Secreted protein" evidence="1">
    <location>
        <begin position="28"/>
        <end position="76"/>
    </location>
</feature>
<keyword evidence="1" id="KW-0732">Signal</keyword>
<name>A0A7J7K9B5_BUGNE</name>
<gene>
    <name evidence="2" type="ORF">EB796_006864</name>
</gene>
<dbReference type="EMBL" id="VXIV02000989">
    <property type="protein sequence ID" value="KAF6034833.1"/>
    <property type="molecule type" value="Genomic_DNA"/>
</dbReference>
<protein>
    <recommendedName>
        <fullName evidence="4">Secreted protein</fullName>
    </recommendedName>
</protein>
<sequence>MLRNKFYNTIYILITLCIASSFPVAAASAVVYCATVMTLNILSLTGSVSSLFSTTTCYTTCSPLSPPSPQAPIFIS</sequence>